<evidence type="ECO:0000256" key="2">
    <source>
        <dbReference type="ARBA" id="ARBA00022618"/>
    </source>
</evidence>
<evidence type="ECO:0008006" key="10">
    <source>
        <dbReference type="Google" id="ProtNLM"/>
    </source>
</evidence>
<evidence type="ECO:0000313" key="8">
    <source>
        <dbReference type="EMBL" id="KAK0457047.1"/>
    </source>
</evidence>
<dbReference type="InterPro" id="IPR015943">
    <property type="entry name" value="WD40/YVTN_repeat-like_dom_sf"/>
</dbReference>
<dbReference type="GO" id="GO:1905786">
    <property type="term" value="P:positive regulation of anaphase-promoting complex-dependent catabolic process"/>
    <property type="evidence" value="ECO:0007669"/>
    <property type="project" value="TreeGrafter"/>
</dbReference>
<evidence type="ECO:0000256" key="6">
    <source>
        <dbReference type="PROSITE-ProRule" id="PRU00221"/>
    </source>
</evidence>
<accession>A0AA39K9U3</accession>
<keyword evidence="9" id="KW-1185">Reference proteome</keyword>
<feature type="region of interest" description="Disordered" evidence="7">
    <location>
        <begin position="638"/>
        <end position="659"/>
    </location>
</feature>
<dbReference type="InterPro" id="IPR036322">
    <property type="entry name" value="WD40_repeat_dom_sf"/>
</dbReference>
<dbReference type="SMART" id="SM00320">
    <property type="entry name" value="WD40"/>
    <property type="match status" value="3"/>
</dbReference>
<evidence type="ECO:0000256" key="3">
    <source>
        <dbReference type="ARBA" id="ARBA00022737"/>
    </source>
</evidence>
<keyword evidence="2" id="KW-0132">Cell division</keyword>
<name>A0AA39K9U3_ARMTA</name>
<feature type="region of interest" description="Disordered" evidence="7">
    <location>
        <begin position="691"/>
        <end position="725"/>
    </location>
</feature>
<evidence type="ECO:0000256" key="5">
    <source>
        <dbReference type="ARBA" id="ARBA00023306"/>
    </source>
</evidence>
<evidence type="ECO:0000256" key="4">
    <source>
        <dbReference type="ARBA" id="ARBA00022776"/>
    </source>
</evidence>
<protein>
    <recommendedName>
        <fullName evidence="10">WD40 repeat-like protein</fullName>
    </recommendedName>
</protein>
<gene>
    <name evidence="8" type="ORF">EV420DRAFT_1644197</name>
</gene>
<evidence type="ECO:0000256" key="1">
    <source>
        <dbReference type="ARBA" id="ARBA00022574"/>
    </source>
</evidence>
<comment type="caution">
    <text evidence="8">The sequence shown here is derived from an EMBL/GenBank/DDBJ whole genome shotgun (WGS) entry which is preliminary data.</text>
</comment>
<keyword evidence="1 6" id="KW-0853">WD repeat</keyword>
<dbReference type="PANTHER" id="PTHR19918">
    <property type="entry name" value="CELL DIVISION CYCLE 20 CDC20 FIZZY -RELATED"/>
    <property type="match status" value="1"/>
</dbReference>
<dbReference type="InterPro" id="IPR033010">
    <property type="entry name" value="Cdc20/Fizzy"/>
</dbReference>
<dbReference type="PANTHER" id="PTHR19918:SF8">
    <property type="entry name" value="FI02843P"/>
    <property type="match status" value="1"/>
</dbReference>
<feature type="compositionally biased region" description="Polar residues" evidence="7">
    <location>
        <begin position="83"/>
        <end position="104"/>
    </location>
</feature>
<organism evidence="8 9">
    <name type="scientific">Armillaria tabescens</name>
    <name type="common">Ringless honey mushroom</name>
    <name type="synonym">Agaricus tabescens</name>
    <dbReference type="NCBI Taxonomy" id="1929756"/>
    <lineage>
        <taxon>Eukaryota</taxon>
        <taxon>Fungi</taxon>
        <taxon>Dikarya</taxon>
        <taxon>Basidiomycota</taxon>
        <taxon>Agaricomycotina</taxon>
        <taxon>Agaricomycetes</taxon>
        <taxon>Agaricomycetidae</taxon>
        <taxon>Agaricales</taxon>
        <taxon>Marasmiineae</taxon>
        <taxon>Physalacriaceae</taxon>
        <taxon>Desarmillaria</taxon>
    </lineage>
</organism>
<dbReference type="GO" id="GO:0010997">
    <property type="term" value="F:anaphase-promoting complex binding"/>
    <property type="evidence" value="ECO:0007669"/>
    <property type="project" value="InterPro"/>
</dbReference>
<feature type="compositionally biased region" description="Low complexity" evidence="7">
    <location>
        <begin position="644"/>
        <end position="659"/>
    </location>
</feature>
<dbReference type="GO" id="GO:0031145">
    <property type="term" value="P:anaphase-promoting complex-dependent catabolic process"/>
    <property type="evidence" value="ECO:0007669"/>
    <property type="project" value="TreeGrafter"/>
</dbReference>
<dbReference type="PROSITE" id="PS50082">
    <property type="entry name" value="WD_REPEATS_2"/>
    <property type="match status" value="1"/>
</dbReference>
<keyword evidence="3" id="KW-0677">Repeat</keyword>
<dbReference type="Gene3D" id="2.130.10.10">
    <property type="entry name" value="YVTN repeat-like/Quinoprotein amine dehydrogenase"/>
    <property type="match status" value="1"/>
</dbReference>
<proteinExistence type="predicted"/>
<dbReference type="AlphaFoldDB" id="A0AA39K9U3"/>
<keyword evidence="4" id="KW-0498">Mitosis</keyword>
<keyword evidence="5" id="KW-0131">Cell cycle</keyword>
<feature type="compositionally biased region" description="Polar residues" evidence="7">
    <location>
        <begin position="691"/>
        <end position="700"/>
    </location>
</feature>
<feature type="compositionally biased region" description="Low complexity" evidence="7">
    <location>
        <begin position="56"/>
        <end position="69"/>
    </location>
</feature>
<dbReference type="Proteomes" id="UP001175211">
    <property type="component" value="Unassembled WGS sequence"/>
</dbReference>
<evidence type="ECO:0000313" key="9">
    <source>
        <dbReference type="Proteomes" id="UP001175211"/>
    </source>
</evidence>
<dbReference type="GO" id="GO:0005680">
    <property type="term" value="C:anaphase-promoting complex"/>
    <property type="evidence" value="ECO:0007669"/>
    <property type="project" value="TreeGrafter"/>
</dbReference>
<dbReference type="EMBL" id="JAUEPS010000023">
    <property type="protein sequence ID" value="KAK0457047.1"/>
    <property type="molecule type" value="Genomic_DNA"/>
</dbReference>
<dbReference type="GO" id="GO:1990757">
    <property type="term" value="F:ubiquitin ligase activator activity"/>
    <property type="evidence" value="ECO:0007669"/>
    <property type="project" value="TreeGrafter"/>
</dbReference>
<dbReference type="GO" id="GO:0051301">
    <property type="term" value="P:cell division"/>
    <property type="evidence" value="ECO:0007669"/>
    <property type="project" value="UniProtKB-KW"/>
</dbReference>
<feature type="region of interest" description="Disordered" evidence="7">
    <location>
        <begin position="26"/>
        <end position="104"/>
    </location>
</feature>
<feature type="compositionally biased region" description="Low complexity" evidence="7">
    <location>
        <begin position="701"/>
        <end position="721"/>
    </location>
</feature>
<feature type="repeat" description="WD" evidence="6">
    <location>
        <begin position="332"/>
        <end position="375"/>
    </location>
</feature>
<dbReference type="InterPro" id="IPR001680">
    <property type="entry name" value="WD40_rpt"/>
</dbReference>
<evidence type="ECO:0000256" key="7">
    <source>
        <dbReference type="SAM" id="MobiDB-lite"/>
    </source>
</evidence>
<dbReference type="SUPFAM" id="SSF50978">
    <property type="entry name" value="WD40 repeat-like"/>
    <property type="match status" value="1"/>
</dbReference>
<sequence length="759" mass="81553">MADESFASTSSIDSSVFLTPRRPFDVSESVSGFKRRRSLSPESGEDADRKRQRMLRPASSSLSALPGGRTASMSMLPPPARVSASNPLSDLPSTSSHSQLTSFPSASAPMLRHSASFTTLQDLYSSIAPTRPRTRHPELTIWESKTFREKLNATNLGAVPPLLSRSQSVSSLRPSGPPELHDASAKYHLQKRDVTIDFNPPVPFDDNLSVALACSKHNILFFPRRNRIFCKKLSSNDVATQMCKVKDGKLTAMAIGAFGSEGVESIAIASRAGLIEIWDIKTMQKLISFSMKAPTALAWNGPVLTVGNAEGSIRHYDTRLDKDKMKKGLKVIRYHKAMIAKIAYNFNTSNYMFATGDVDGNVLVWNAKTNQPMNVGDLVPESARRLRSESYPKEIKHTAPITAISWAPWNSKLFAAGDKNGLTRAWIVDPTSPISDIVPGRTMDYGTRVVSIHWSYNVKEFLTVHGEITTKYNPSEHGEIPKANTVVSHHYPSLYEINSVSIGDDVRGNVCGSVMNRDETKIILAVPRPPANLPPTEADIASAAAANAVQAALAAIARATRNATAIRTAAAAEATATTEATPTTTTVSEGSTIATAVATTSRTAASAVTEAVATPRRWTSVRTGAITPRRRTVVTTEISGTPSRRATGTRATQTATPGRRAANTTTVNAIASPVVASIGMTTTTTSEVAQISGRQNSTIEGSTPAPGGSSTATGTATVAARTPKKQRPVNGKLYVWNAWGIPYIPPEPSIEMRLMTCIR</sequence>
<dbReference type="GeneID" id="85361161"/>
<dbReference type="RefSeq" id="XP_060329362.1">
    <property type="nucleotide sequence ID" value="XM_060477613.1"/>
</dbReference>
<reference evidence="8" key="1">
    <citation type="submission" date="2023-06" db="EMBL/GenBank/DDBJ databases">
        <authorList>
            <consortium name="Lawrence Berkeley National Laboratory"/>
            <person name="Ahrendt S."/>
            <person name="Sahu N."/>
            <person name="Indic B."/>
            <person name="Wong-Bajracharya J."/>
            <person name="Merenyi Z."/>
            <person name="Ke H.-M."/>
            <person name="Monk M."/>
            <person name="Kocsube S."/>
            <person name="Drula E."/>
            <person name="Lipzen A."/>
            <person name="Balint B."/>
            <person name="Henrissat B."/>
            <person name="Andreopoulos B."/>
            <person name="Martin F.M."/>
            <person name="Harder C.B."/>
            <person name="Rigling D."/>
            <person name="Ford K.L."/>
            <person name="Foster G.D."/>
            <person name="Pangilinan J."/>
            <person name="Papanicolaou A."/>
            <person name="Barry K."/>
            <person name="LaButti K."/>
            <person name="Viragh M."/>
            <person name="Koriabine M."/>
            <person name="Yan M."/>
            <person name="Riley R."/>
            <person name="Champramary S."/>
            <person name="Plett K.L."/>
            <person name="Tsai I.J."/>
            <person name="Slot J."/>
            <person name="Sipos G."/>
            <person name="Plett J."/>
            <person name="Nagy L.G."/>
            <person name="Grigoriev I.V."/>
        </authorList>
    </citation>
    <scope>NUCLEOTIDE SEQUENCE</scope>
    <source>
        <strain evidence="8">CCBAS 213</strain>
    </source>
</reference>